<accession>A0A5C6CX85</accession>
<feature type="transmembrane region" description="Helical" evidence="3">
    <location>
        <begin position="50"/>
        <end position="71"/>
    </location>
</feature>
<reference evidence="4 5" key="1">
    <citation type="submission" date="2019-02" db="EMBL/GenBank/DDBJ databases">
        <title>Deep-cultivation of Planctomycetes and their phenomic and genomic characterization uncovers novel biology.</title>
        <authorList>
            <person name="Wiegand S."/>
            <person name="Jogler M."/>
            <person name="Boedeker C."/>
            <person name="Pinto D."/>
            <person name="Vollmers J."/>
            <person name="Rivas-Marin E."/>
            <person name="Kohn T."/>
            <person name="Peeters S.H."/>
            <person name="Heuer A."/>
            <person name="Rast P."/>
            <person name="Oberbeckmann S."/>
            <person name="Bunk B."/>
            <person name="Jeske O."/>
            <person name="Meyerdierks A."/>
            <person name="Storesund J.E."/>
            <person name="Kallscheuer N."/>
            <person name="Luecker S."/>
            <person name="Lage O.M."/>
            <person name="Pohl T."/>
            <person name="Merkel B.J."/>
            <person name="Hornburger P."/>
            <person name="Mueller R.-W."/>
            <person name="Bruemmer F."/>
            <person name="Labrenz M."/>
            <person name="Spormann A.M."/>
            <person name="Op Den Camp H."/>
            <person name="Overmann J."/>
            <person name="Amann R."/>
            <person name="Jetten M.S.M."/>
            <person name="Mascher T."/>
            <person name="Medema M.H."/>
            <person name="Devos D.P."/>
            <person name="Kaster A.-K."/>
            <person name="Ovreas L."/>
            <person name="Rohde M."/>
            <person name="Galperin M.Y."/>
            <person name="Jogler C."/>
        </authorList>
    </citation>
    <scope>NUCLEOTIDE SEQUENCE [LARGE SCALE GENOMIC DNA]</scope>
    <source>
        <strain evidence="4 5">Poly41</strain>
    </source>
</reference>
<keyword evidence="3" id="KW-0812">Transmembrane</keyword>
<dbReference type="SMART" id="SM00028">
    <property type="entry name" value="TPR"/>
    <property type="match status" value="4"/>
</dbReference>
<dbReference type="Gene3D" id="1.25.40.10">
    <property type="entry name" value="Tetratricopeptide repeat domain"/>
    <property type="match status" value="4"/>
</dbReference>
<evidence type="ECO:0000313" key="5">
    <source>
        <dbReference type="Proteomes" id="UP000319143"/>
    </source>
</evidence>
<protein>
    <submittedName>
        <fullName evidence="4">Tetratricopeptide repeat protein</fullName>
    </submittedName>
</protein>
<keyword evidence="3" id="KW-0472">Membrane</keyword>
<evidence type="ECO:0000256" key="3">
    <source>
        <dbReference type="SAM" id="Phobius"/>
    </source>
</evidence>
<feature type="region of interest" description="Disordered" evidence="2">
    <location>
        <begin position="660"/>
        <end position="679"/>
    </location>
</feature>
<evidence type="ECO:0000313" key="4">
    <source>
        <dbReference type="EMBL" id="TWU29130.1"/>
    </source>
</evidence>
<dbReference type="SUPFAM" id="SSF48452">
    <property type="entry name" value="TPR-like"/>
    <property type="match status" value="4"/>
</dbReference>
<name>A0A5C6CX85_9BACT</name>
<proteinExistence type="predicted"/>
<feature type="repeat" description="TPR" evidence="1">
    <location>
        <begin position="1115"/>
        <end position="1148"/>
    </location>
</feature>
<keyword evidence="5" id="KW-1185">Reference proteome</keyword>
<dbReference type="Pfam" id="PF04733">
    <property type="entry name" value="Coatomer_E"/>
    <property type="match status" value="1"/>
</dbReference>
<dbReference type="PANTHER" id="PTHR12558:SF13">
    <property type="entry name" value="CELL DIVISION CYCLE PROTEIN 27 HOMOLOG"/>
    <property type="match status" value="1"/>
</dbReference>
<feature type="compositionally biased region" description="Polar residues" evidence="2">
    <location>
        <begin position="669"/>
        <end position="679"/>
    </location>
</feature>
<dbReference type="PROSITE" id="PS50005">
    <property type="entry name" value="TPR"/>
    <property type="match status" value="1"/>
</dbReference>
<dbReference type="PANTHER" id="PTHR12558">
    <property type="entry name" value="CELL DIVISION CYCLE 16,23,27"/>
    <property type="match status" value="1"/>
</dbReference>
<keyword evidence="1" id="KW-0802">TPR repeat</keyword>
<sequence>MDRASAPTSQRQLDLPSSDTTSTVLPTSEAIKYVEKIQQRRFHWCWNRRLLFISAVIIVITVAGSVASYLYHSSQTAETYRARAAVAAADNDYALQAKWLQRYSLVRPDDEQAIFEMALAADHAADAAPIDQRYQTTEQARKLLSSSIALLKRDDAEKQNDLRRRLIKRLLSLGNAWLAEAERQVIQLGADANDADANKWMATARIGQWTSADENLRSPGKFDSGEDYWNWLAYQKPGEALIIAANQNPADVELIASLVEATEMSLDAFELKGQSQQERRRSVERRIEPFVARLADNTDSRSQWVRYRFLAGCGEPEKAKSILYQTADEAAARLARGSVSIDQTDQQQEIEYWDFVLLSEAARLATASDPELARDYYDQLTASEVPSSPRLLRENVFLLSGQLALRDGNREAALETWLRGVKEVNSSSLSLLGMIAQQRGYDAMRAGAANQSADSPFDANANAIPAPPQTIREARAALKQFSGAIESVSKSLLNASEYQLTRQARLTLGRELETARWRKLVLEGSLDLLENKTADAIVNFGDALTAPAEVQVQERLLVAQQLAALYQNQGYWDQAAIVLESATQWAPENIPLRAQAAEAWTRAGNKAQALSHWRVAGNSDSLPLQVAAITAQLNQQLQLPASQRDLSGIRALIRRARKQYDDGVENEESAQATSWSPVNPQQRAEVAALHQLKMVEILLPPPGVETQDHLRSDPMANATVELAEQYPDDPAIQAFAAERLAGCGRKDASDAALLRLESSVGKDSLAFARVQARAQAGAGQPAEAARRLLQHAESLETARQTERAECLTFASSLALQGNDAELAYQMLLKIPDAQRSVSTLVSLAQLALGLTADSPSLQQDGQSLTNNELSRQWQVELRAKEGESGTSWRSLAITALIDEMRRSRSKIERSDPRLRQARTLLAELLALRPKWGEAIALDGWLLAIEGKPQQAVDQLRRGIEAGDRRMQTRLRLWEQLVLLGRENEVENEIEIAASATGKPLDQYGTARIRLAQRQGEFDRSVEVARQAVKERPSDYVSQLVLARAAVVAAAQSALPESRRELLDEAKTAIEKAMGIEGADAASIASAKLAVALVTKDEQVIRGEIEKIRSSDLAEFDSLRLMSQAYVAIGDFEAALPLAKRADEIQPSRQTQLVLAALYKQLKRSDDEVAALRLAQKRDPDNPQLRNQLAQALAARDGKNTDWSELRELLQGADRTTLSNRFYYAILLSAHGEKTEQDEAIEILRELVQEKNSLSEDATRVLAAALRRQIEDSKTSNQQSAQAATPQRTRELTRLDSEVRALFDSLLQKSPPQLVDVYRYADFLLVLGVEKDLPKIKQLLQSLRDLQPGSLATMEIGVRYADRLGERDTAPELVEQWVEDAVADGTATANQAPLVAASSLIQLGFNDEALQWLKKAYELNPDALATYVVTLGKAGRVEEALAVCCDHHTKHEDETSAILLAELLATKTPSEMNPQHLELVDQAVQRFDRSAALLESVATLRMQQQDFPAAIELYQKTELLDPLRVRTLNNLAMVLSQVPGRAAEGIEPIQRAINLAGEVPELLDTKGVVLMKAGQLKEAERAFRNAMQDSEEPRYRFHLVMVLLAQGNQDTAIQQWNQIDLEKLNPSGLTAEERETLAEMKKSFGT</sequence>
<keyword evidence="3" id="KW-1133">Transmembrane helix</keyword>
<dbReference type="EMBL" id="SJPV01000023">
    <property type="protein sequence ID" value="TWU29130.1"/>
    <property type="molecule type" value="Genomic_DNA"/>
</dbReference>
<dbReference type="InterPro" id="IPR019734">
    <property type="entry name" value="TPR_rpt"/>
</dbReference>
<evidence type="ECO:0000256" key="2">
    <source>
        <dbReference type="SAM" id="MobiDB-lite"/>
    </source>
</evidence>
<evidence type="ECO:0000256" key="1">
    <source>
        <dbReference type="PROSITE-ProRule" id="PRU00339"/>
    </source>
</evidence>
<feature type="region of interest" description="Disordered" evidence="2">
    <location>
        <begin position="1"/>
        <end position="23"/>
    </location>
</feature>
<dbReference type="InterPro" id="IPR011990">
    <property type="entry name" value="TPR-like_helical_dom_sf"/>
</dbReference>
<comment type="caution">
    <text evidence="4">The sequence shown here is derived from an EMBL/GenBank/DDBJ whole genome shotgun (WGS) entry which is preliminary data.</text>
</comment>
<organism evidence="4 5">
    <name type="scientific">Novipirellula artificiosorum</name>
    <dbReference type="NCBI Taxonomy" id="2528016"/>
    <lineage>
        <taxon>Bacteria</taxon>
        <taxon>Pseudomonadati</taxon>
        <taxon>Planctomycetota</taxon>
        <taxon>Planctomycetia</taxon>
        <taxon>Pirellulales</taxon>
        <taxon>Pirellulaceae</taxon>
        <taxon>Novipirellula</taxon>
    </lineage>
</organism>
<dbReference type="Proteomes" id="UP000319143">
    <property type="component" value="Unassembled WGS sequence"/>
</dbReference>
<gene>
    <name evidence="4" type="ORF">Poly41_67020</name>
</gene>